<evidence type="ECO:0000313" key="1">
    <source>
        <dbReference type="EMBL" id="MDX5979557.1"/>
    </source>
</evidence>
<dbReference type="AlphaFoldDB" id="A0AAJ2VQH6"/>
<protein>
    <submittedName>
        <fullName evidence="1">Uncharacterized protein</fullName>
    </submittedName>
</protein>
<name>A0AAJ2VQH6_9GAMM</name>
<dbReference type="Proteomes" id="UP001276761">
    <property type="component" value="Unassembled WGS sequence"/>
</dbReference>
<dbReference type="RefSeq" id="WP_198349960.1">
    <property type="nucleotide sequence ID" value="NZ_JABASV010000012.1"/>
</dbReference>
<gene>
    <name evidence="1" type="ORF">SIL78_18580</name>
</gene>
<sequence length="145" mass="16511">MSLGYFALARSIKPAAAFFEVAGEVGERGVEVEQCDGHQKVVGLREGYQPSDEWQQAVFAFYCAVSSSVRYALEDTDHEGFDSGEVQAWREAFRGGRFEPWGWVHRVIQLMNHARRINNAPTDMGDPEFDLMARVIQQKIEERLK</sequence>
<dbReference type="EMBL" id="JAWXXT010000002">
    <property type="protein sequence ID" value="MDX5979557.1"/>
    <property type="molecule type" value="Genomic_DNA"/>
</dbReference>
<dbReference type="GeneID" id="303167545"/>
<reference evidence="1" key="1">
    <citation type="submission" date="2023-11" db="EMBL/GenBank/DDBJ databases">
        <title>MicrobeMod: A computational toolkit for identifying prokaryotic methylation and restriction-modification with nanopore sequencing.</title>
        <authorList>
            <person name="Crits-Christoph A."/>
            <person name="Kang S.C."/>
            <person name="Lee H."/>
            <person name="Ostrov N."/>
        </authorList>
    </citation>
    <scope>NUCLEOTIDE SEQUENCE</scope>
    <source>
        <strain evidence="1">ATCC BAA-953</strain>
    </source>
</reference>
<proteinExistence type="predicted"/>
<evidence type="ECO:0000313" key="2">
    <source>
        <dbReference type="Proteomes" id="UP001276761"/>
    </source>
</evidence>
<comment type="caution">
    <text evidence="1">The sequence shown here is derived from an EMBL/GenBank/DDBJ whole genome shotgun (WGS) entry which is preliminary data.</text>
</comment>
<organism evidence="1 2">
    <name type="scientific">Vreelandella alkaliphila</name>
    <dbReference type="NCBI Taxonomy" id="272774"/>
    <lineage>
        <taxon>Bacteria</taxon>
        <taxon>Pseudomonadati</taxon>
        <taxon>Pseudomonadota</taxon>
        <taxon>Gammaproteobacteria</taxon>
        <taxon>Oceanospirillales</taxon>
        <taxon>Halomonadaceae</taxon>
        <taxon>Vreelandella</taxon>
    </lineage>
</organism>
<accession>A0AAJ2VQH6</accession>